<dbReference type="OrthoDB" id="9801493at2"/>
<evidence type="ECO:0000256" key="7">
    <source>
        <dbReference type="ARBA" id="ARBA00023295"/>
    </source>
</evidence>
<evidence type="ECO:0000256" key="1">
    <source>
        <dbReference type="ARBA" id="ARBA00001678"/>
    </source>
</evidence>
<feature type="region of interest" description="Disordered" evidence="8">
    <location>
        <begin position="377"/>
        <end position="408"/>
    </location>
</feature>
<gene>
    <name evidence="11" type="ORF">A8709_15615</name>
</gene>
<feature type="signal peptide" evidence="9">
    <location>
        <begin position="1"/>
        <end position="28"/>
    </location>
</feature>
<feature type="chain" id="PRO_5008649879" description="mannan endo-1,4-beta-mannosidase" evidence="9">
    <location>
        <begin position="29"/>
        <end position="704"/>
    </location>
</feature>
<evidence type="ECO:0000313" key="11">
    <source>
        <dbReference type="EMBL" id="OCT15502.1"/>
    </source>
</evidence>
<feature type="compositionally biased region" description="Polar residues" evidence="8">
    <location>
        <begin position="377"/>
        <end position="405"/>
    </location>
</feature>
<reference evidence="12" key="1">
    <citation type="submission" date="2016-05" db="EMBL/GenBank/DDBJ databases">
        <title>Paenibacillus oryzae. sp. nov., isolated from the rice root.</title>
        <authorList>
            <person name="Zhang J."/>
            <person name="Zhang X."/>
        </authorList>
    </citation>
    <scope>NUCLEOTIDE SEQUENCE [LARGE SCALE GENOMIC DNA]</scope>
    <source>
        <strain evidence="12">KCTC13222</strain>
    </source>
</reference>
<keyword evidence="12" id="KW-1185">Reference proteome</keyword>
<protein>
    <recommendedName>
        <fullName evidence="3">mannan endo-1,4-beta-mannosidase</fullName>
        <ecNumber evidence="3">3.2.1.78</ecNumber>
    </recommendedName>
</protein>
<dbReference type="AlphaFoldDB" id="A0A1C1A4L2"/>
<evidence type="ECO:0000256" key="9">
    <source>
        <dbReference type="SAM" id="SignalP"/>
    </source>
</evidence>
<dbReference type="PANTHER" id="PTHR31451:SF39">
    <property type="entry name" value="MANNAN ENDO-1,4-BETA-MANNOSIDASE 1"/>
    <property type="match status" value="1"/>
</dbReference>
<comment type="caution">
    <text evidence="11">The sequence shown here is derived from an EMBL/GenBank/DDBJ whole genome shotgun (WGS) entry which is preliminary data.</text>
</comment>
<dbReference type="Pfam" id="PF26410">
    <property type="entry name" value="GH5_mannosidase"/>
    <property type="match status" value="1"/>
</dbReference>
<dbReference type="InterPro" id="IPR045053">
    <property type="entry name" value="MAN-like"/>
</dbReference>
<evidence type="ECO:0000256" key="5">
    <source>
        <dbReference type="ARBA" id="ARBA00022729"/>
    </source>
</evidence>
<feature type="compositionally biased region" description="Polar residues" evidence="8">
    <location>
        <begin position="546"/>
        <end position="566"/>
    </location>
</feature>
<evidence type="ECO:0000256" key="6">
    <source>
        <dbReference type="ARBA" id="ARBA00022801"/>
    </source>
</evidence>
<proteinExistence type="predicted"/>
<comment type="catalytic activity">
    <reaction evidence="1">
        <text>Random hydrolysis of (1-&gt;4)-beta-D-mannosidic linkages in mannans, galactomannans and glucomannans.</text>
        <dbReference type="EC" id="3.2.1.78"/>
    </reaction>
</comment>
<feature type="domain" description="Glycoside hydrolase family 5" evidence="10">
    <location>
        <begin position="32"/>
        <end position="322"/>
    </location>
</feature>
<dbReference type="STRING" id="512399.A8709_15615"/>
<dbReference type="GO" id="GO:0005576">
    <property type="term" value="C:extracellular region"/>
    <property type="evidence" value="ECO:0007669"/>
    <property type="project" value="UniProtKB-SubCell"/>
</dbReference>
<keyword evidence="4" id="KW-0964">Secreted</keyword>
<dbReference type="SUPFAM" id="SSF51445">
    <property type="entry name" value="(Trans)glycosidases"/>
    <property type="match status" value="1"/>
</dbReference>
<feature type="region of interest" description="Disordered" evidence="8">
    <location>
        <begin position="546"/>
        <end position="571"/>
    </location>
</feature>
<dbReference type="RefSeq" id="WP_065852412.1">
    <property type="nucleotide sequence ID" value="NZ_LYPC01000014.1"/>
</dbReference>
<keyword evidence="5 9" id="KW-0732">Signal</keyword>
<keyword evidence="6" id="KW-0378">Hydrolase</keyword>
<accession>A0A1C1A4L2</accession>
<evidence type="ECO:0000256" key="3">
    <source>
        <dbReference type="ARBA" id="ARBA00012706"/>
    </source>
</evidence>
<dbReference type="Gene3D" id="3.20.20.80">
    <property type="entry name" value="Glycosidases"/>
    <property type="match status" value="1"/>
</dbReference>
<dbReference type="PANTHER" id="PTHR31451">
    <property type="match status" value="1"/>
</dbReference>
<dbReference type="GO" id="GO:0016985">
    <property type="term" value="F:mannan endo-1,4-beta-mannosidase activity"/>
    <property type="evidence" value="ECO:0007669"/>
    <property type="project" value="TreeGrafter"/>
</dbReference>
<comment type="subcellular location">
    <subcellularLocation>
        <location evidence="2">Secreted</location>
    </subcellularLocation>
</comment>
<keyword evidence="7" id="KW-0326">Glycosidase</keyword>
<name>A0A1C1A4L2_9BACL</name>
<dbReference type="InterPro" id="IPR017853">
    <property type="entry name" value="GH"/>
</dbReference>
<dbReference type="EMBL" id="LYPC01000014">
    <property type="protein sequence ID" value="OCT15502.1"/>
    <property type="molecule type" value="Genomic_DNA"/>
</dbReference>
<evidence type="ECO:0000256" key="8">
    <source>
        <dbReference type="SAM" id="MobiDB-lite"/>
    </source>
</evidence>
<dbReference type="Proteomes" id="UP000093309">
    <property type="component" value="Unassembled WGS sequence"/>
</dbReference>
<evidence type="ECO:0000256" key="4">
    <source>
        <dbReference type="ARBA" id="ARBA00022525"/>
    </source>
</evidence>
<evidence type="ECO:0000259" key="10">
    <source>
        <dbReference type="Pfam" id="PF26410"/>
    </source>
</evidence>
<evidence type="ECO:0000313" key="12">
    <source>
        <dbReference type="Proteomes" id="UP000093309"/>
    </source>
</evidence>
<organism evidence="11 12">
    <name type="scientific">Paenibacillus pectinilyticus</name>
    <dbReference type="NCBI Taxonomy" id="512399"/>
    <lineage>
        <taxon>Bacteria</taxon>
        <taxon>Bacillati</taxon>
        <taxon>Bacillota</taxon>
        <taxon>Bacilli</taxon>
        <taxon>Bacillales</taxon>
        <taxon>Paenibacillaceae</taxon>
        <taxon>Paenibacillus</taxon>
    </lineage>
</organism>
<evidence type="ECO:0000256" key="2">
    <source>
        <dbReference type="ARBA" id="ARBA00004613"/>
    </source>
</evidence>
<dbReference type="EC" id="3.2.1.78" evidence="3"/>
<dbReference type="InterPro" id="IPR001547">
    <property type="entry name" value="Glyco_hydro_5"/>
</dbReference>
<sequence>MKKMLALFLALTLMMTLSVMFVPTPAKASPTDFVTRSDRYFMLNGEKFYYGGDNLYYLGLTPDQTRVNNILAAEQAKGIKVMRIWAFNNRPDDGIQTSLGVYNETNFKQLDYALSRARVYGIRLIMTMVNNWNDYNGMQWYVDSRLGTGQPQYKFYSDTAVKQDFKNYISTMLNRTNTYTGVKYKDDPYVFAWELANEPRNQSLPTNDNGDMMLNWINEMGAYIKGIDPNHMLATGEEGFKYGGTQGGEPDAGGDNVDFNRDIMSPYIDFGTIHVYPQNWGARDDAWVNYYLTDRANIAHNTAHKPMIVEEYGVETSDAAYGGRDARFTNWHNYATAADYDGIMVWQMEDFTNSSFSFDFGTSSATLIQNMAAVQNNKSDSTTSPPTQGIIDLSNTSTSGSSFGRNDTDQKKRYETFTATNLSQITSLDLRIKADNGVPSNLIVELYNTSSNMPTGSPLASAQVAGSSIPASFGTVNVPLTYSGLVSGTKYAVVVTQATLSNSSFYEWAVSTGSSSTEFGKYTTTWVDDSAVGDGSLKIYVSGTTAPSQSSIDLSNTSTNGSSFGRNDSDQKRRYETFTATNLPKITSVDLRLKADGGVPSNLIVELYNTSGNMPTGSPLASIQVAGSSIPASFGTVNVPLTFNGLVSGTKYAVAVSQVTLSNTTFYEWAVATGSSANDFGKYTTTWVDDSASGDGSVKINVSN</sequence>